<dbReference type="SUPFAM" id="SSF53474">
    <property type="entry name" value="alpha/beta-Hydrolases"/>
    <property type="match status" value="1"/>
</dbReference>
<evidence type="ECO:0000259" key="1">
    <source>
        <dbReference type="Pfam" id="PF12697"/>
    </source>
</evidence>
<dbReference type="OrthoDB" id="408373at2759"/>
<dbReference type="InterPro" id="IPR050266">
    <property type="entry name" value="AB_hydrolase_sf"/>
</dbReference>
<evidence type="ECO:0000313" key="2">
    <source>
        <dbReference type="EMBL" id="KZT54180.1"/>
    </source>
</evidence>
<protein>
    <submittedName>
        <fullName evidence="2">Alpha/beta-hydrolase</fullName>
    </submittedName>
</protein>
<proteinExistence type="predicted"/>
<dbReference type="PANTHER" id="PTHR43798">
    <property type="entry name" value="MONOACYLGLYCEROL LIPASE"/>
    <property type="match status" value="1"/>
</dbReference>
<keyword evidence="3" id="KW-1185">Reference proteome</keyword>
<sequence length="289" mass="31876">MSVPVASFTTSADGTKLFYSSIGDPSLPALIWIHGQSFSSIAFDTVFSDPLWLKQVFLVRYDVRGHGRSEKPTESEAYSQKKLAEDFDAVVEATGARNVFVVAWSAGGALLPDIIMYSKTTVRGAVLIAGVPHLGVARVVATPELLGLMFKGLLSTDDVDFAHQALFKVTDMLVYRPDRDMPYARRAMLFGDAAAQPPNVRKAYLLRSQDAQPWLDMGEKMCEMLLVHGRQDSGVLPQKTLDVMRKAFGNRATPCWIDDCGHSPFLEKPDECRRGILAFVDSVICADRL</sequence>
<evidence type="ECO:0000313" key="3">
    <source>
        <dbReference type="Proteomes" id="UP000076842"/>
    </source>
</evidence>
<dbReference type="InParanoid" id="A0A165E645"/>
<dbReference type="STRING" id="1353952.A0A165E645"/>
<dbReference type="PANTHER" id="PTHR43798:SF33">
    <property type="entry name" value="HYDROLASE, PUTATIVE (AFU_ORTHOLOGUE AFUA_2G14860)-RELATED"/>
    <property type="match status" value="1"/>
</dbReference>
<dbReference type="GO" id="GO:0016787">
    <property type="term" value="F:hydrolase activity"/>
    <property type="evidence" value="ECO:0007669"/>
    <property type="project" value="UniProtKB-KW"/>
</dbReference>
<name>A0A165E645_9BASI</name>
<keyword evidence="2" id="KW-0378">Hydrolase</keyword>
<dbReference type="InterPro" id="IPR000073">
    <property type="entry name" value="AB_hydrolase_1"/>
</dbReference>
<dbReference type="GO" id="GO:0016020">
    <property type="term" value="C:membrane"/>
    <property type="evidence" value="ECO:0007669"/>
    <property type="project" value="TreeGrafter"/>
</dbReference>
<dbReference type="AlphaFoldDB" id="A0A165E645"/>
<dbReference type="Pfam" id="PF12697">
    <property type="entry name" value="Abhydrolase_6"/>
    <property type="match status" value="1"/>
</dbReference>
<accession>A0A165E645</accession>
<dbReference type="InterPro" id="IPR029058">
    <property type="entry name" value="AB_hydrolase_fold"/>
</dbReference>
<feature type="domain" description="AB hydrolase-1" evidence="1">
    <location>
        <begin position="30"/>
        <end position="272"/>
    </location>
</feature>
<dbReference type="Proteomes" id="UP000076842">
    <property type="component" value="Unassembled WGS sequence"/>
</dbReference>
<reference evidence="2 3" key="1">
    <citation type="journal article" date="2016" name="Mol. Biol. Evol.">
        <title>Comparative Genomics of Early-Diverging Mushroom-Forming Fungi Provides Insights into the Origins of Lignocellulose Decay Capabilities.</title>
        <authorList>
            <person name="Nagy L.G."/>
            <person name="Riley R."/>
            <person name="Tritt A."/>
            <person name="Adam C."/>
            <person name="Daum C."/>
            <person name="Floudas D."/>
            <person name="Sun H."/>
            <person name="Yadav J.S."/>
            <person name="Pangilinan J."/>
            <person name="Larsson K.H."/>
            <person name="Matsuura K."/>
            <person name="Barry K."/>
            <person name="Labutti K."/>
            <person name="Kuo R."/>
            <person name="Ohm R.A."/>
            <person name="Bhattacharya S.S."/>
            <person name="Shirouzu T."/>
            <person name="Yoshinaga Y."/>
            <person name="Martin F.M."/>
            <person name="Grigoriev I.V."/>
            <person name="Hibbett D.S."/>
        </authorList>
    </citation>
    <scope>NUCLEOTIDE SEQUENCE [LARGE SCALE GENOMIC DNA]</scope>
    <source>
        <strain evidence="2 3">HHB12733</strain>
    </source>
</reference>
<dbReference type="Gene3D" id="3.40.50.1820">
    <property type="entry name" value="alpha/beta hydrolase"/>
    <property type="match status" value="1"/>
</dbReference>
<organism evidence="2 3">
    <name type="scientific">Calocera cornea HHB12733</name>
    <dbReference type="NCBI Taxonomy" id="1353952"/>
    <lineage>
        <taxon>Eukaryota</taxon>
        <taxon>Fungi</taxon>
        <taxon>Dikarya</taxon>
        <taxon>Basidiomycota</taxon>
        <taxon>Agaricomycotina</taxon>
        <taxon>Dacrymycetes</taxon>
        <taxon>Dacrymycetales</taxon>
        <taxon>Dacrymycetaceae</taxon>
        <taxon>Calocera</taxon>
    </lineage>
</organism>
<dbReference type="EMBL" id="KV424020">
    <property type="protein sequence ID" value="KZT54180.1"/>
    <property type="molecule type" value="Genomic_DNA"/>
</dbReference>
<gene>
    <name evidence="2" type="ORF">CALCODRAFT_473822</name>
</gene>